<dbReference type="InterPro" id="IPR008928">
    <property type="entry name" value="6-hairpin_glycosidase_sf"/>
</dbReference>
<evidence type="ECO:0000256" key="4">
    <source>
        <dbReference type="ARBA" id="ARBA00023295"/>
    </source>
</evidence>
<keyword evidence="8" id="KW-1185">Reference proteome</keyword>
<dbReference type="Proteomes" id="UP000188320">
    <property type="component" value="Unassembled WGS sequence"/>
</dbReference>
<dbReference type="GO" id="GO:0004555">
    <property type="term" value="F:alpha,alpha-trehalase activity"/>
    <property type="evidence" value="ECO:0007669"/>
    <property type="project" value="UniProtKB-EC"/>
</dbReference>
<keyword evidence="3 5" id="KW-0378">Hydrolase</keyword>
<dbReference type="InterPro" id="IPR012341">
    <property type="entry name" value="6hp_glycosidase-like_sf"/>
</dbReference>
<dbReference type="GO" id="GO:0005993">
    <property type="term" value="P:trehalose catabolic process"/>
    <property type="evidence" value="ECO:0007669"/>
    <property type="project" value="InterPro"/>
</dbReference>
<dbReference type="AlphaFoldDB" id="A0A1R1PWW2"/>
<dbReference type="SUPFAM" id="SSF48208">
    <property type="entry name" value="Six-hairpin glycosidases"/>
    <property type="match status" value="1"/>
</dbReference>
<comment type="caution">
    <text evidence="7">The sequence shown here is derived from an EMBL/GenBank/DDBJ whole genome shotgun (WGS) entry which is preliminary data.</text>
</comment>
<dbReference type="Pfam" id="PF01204">
    <property type="entry name" value="Trehalase"/>
    <property type="match status" value="1"/>
</dbReference>
<evidence type="ECO:0000256" key="5">
    <source>
        <dbReference type="RuleBase" id="RU361180"/>
    </source>
</evidence>
<dbReference type="OrthoDB" id="3542292at2759"/>
<dbReference type="GO" id="GO:0005509">
    <property type="term" value="F:calcium ion binding"/>
    <property type="evidence" value="ECO:0007669"/>
    <property type="project" value="InterPro"/>
</dbReference>
<name>A0A1R1PWW2_ZANCU</name>
<dbReference type="PRINTS" id="PR00744">
    <property type="entry name" value="GLHYDRLASE37"/>
</dbReference>
<organism evidence="7 8">
    <name type="scientific">Zancudomyces culisetae</name>
    <name type="common">Gut fungus</name>
    <name type="synonym">Smittium culisetae</name>
    <dbReference type="NCBI Taxonomy" id="1213189"/>
    <lineage>
        <taxon>Eukaryota</taxon>
        <taxon>Fungi</taxon>
        <taxon>Fungi incertae sedis</taxon>
        <taxon>Zoopagomycota</taxon>
        <taxon>Kickxellomycotina</taxon>
        <taxon>Harpellomycetes</taxon>
        <taxon>Harpellales</taxon>
        <taxon>Legeriomycetaceae</taxon>
        <taxon>Zancudomyces</taxon>
    </lineage>
</organism>
<evidence type="ECO:0000313" key="7">
    <source>
        <dbReference type="EMBL" id="OMH85485.1"/>
    </source>
</evidence>
<dbReference type="Gene3D" id="1.50.10.10">
    <property type="match status" value="1"/>
</dbReference>
<dbReference type="PROSITE" id="PS00928">
    <property type="entry name" value="TREHALASE_2"/>
    <property type="match status" value="1"/>
</dbReference>
<dbReference type="GO" id="GO:0005737">
    <property type="term" value="C:cytoplasm"/>
    <property type="evidence" value="ECO:0007669"/>
    <property type="project" value="InterPro"/>
</dbReference>
<evidence type="ECO:0000256" key="1">
    <source>
        <dbReference type="ARBA" id="ARBA00001576"/>
    </source>
</evidence>
<comment type="similarity">
    <text evidence="2 5">Belongs to the glycosyl hydrolase 37 family.</text>
</comment>
<dbReference type="InterPro" id="IPR011120">
    <property type="entry name" value="Trehalase_Ca-bd"/>
</dbReference>
<dbReference type="PROSITE" id="PS00927">
    <property type="entry name" value="TREHALASE_1"/>
    <property type="match status" value="1"/>
</dbReference>
<evidence type="ECO:0000313" key="8">
    <source>
        <dbReference type="Proteomes" id="UP000188320"/>
    </source>
</evidence>
<gene>
    <name evidence="7" type="ORF">AX774_g975</name>
</gene>
<sequence length="706" mass="81713">MTDNRSEMYLPAKEYYKKRLQIQPILDSFERSKSEFPDNKHVRQRRAIDERSLHNRKVLVDIEKTEKLILEQEDTDNDFKITVKDMGPKVIRVPTLGSGGYNKVDIRGTYMLSNLLQEMALAQRLGHKVITIDMERLSENPVDRLIRMIRTEFWDGLIRKMDHMGIERIASDAKDRSTNVETIIYVPYNDLDAYDYYLSMSQEIPRLNLKVVKLPKEITPEYVKGLDKKFGLLTLAGQVGPDGSGKYGPNKRTYDPLPYVVPGGRFNEMYGWDSYFIALGLLIDGRVELAKNMVEHFLYEIEHYGKILNANRSYYLTRSQPPFLTDMVLKVYERLPKTQESKEWLRRALGSAIIEYRTVWMSAPRFDPATGLSCYHTTGIGMPPETEAAHYDHVIKPFADALSISISEYAEKYQSGEVVEPLLDEYFVHDRAVRESGHDTTYRLDKRCANLATVDLNSLLYKYEVDIANIILTQFDDNFVFEGVQETFDTWCNYSKKRKKCVNRYLWNPEKSMYFDYDIKQKCQSEYESVTTLWPLWSGMSSSEQTRLIVENALDKFVVEGGLVSGTLASRGEISLDRPNRQWDYPFGWAPHQIMAWYGLCKYNHHELAAKLAYRWLYTITKSFVDFHGVVPEKFDVVEMSHLVNVEYGNVGVDFKLVATEGFGWMNSSFEIGLQFVTRHMRRALGSLIPPDELFKSIGDGRPTSV</sequence>
<keyword evidence="4 5" id="KW-0326">Glycosidase</keyword>
<dbReference type="PANTHER" id="PTHR23403:SF6">
    <property type="entry name" value="CYTOSOLIC NEUTRAL TREHALASE-RELATED"/>
    <property type="match status" value="1"/>
</dbReference>
<evidence type="ECO:0000256" key="2">
    <source>
        <dbReference type="ARBA" id="ARBA00005615"/>
    </source>
</evidence>
<protein>
    <recommendedName>
        <fullName evidence="5">Trehalase</fullName>
        <ecNumber evidence="5">3.2.1.28</ecNumber>
    </recommendedName>
    <alternativeName>
        <fullName evidence="5">Alpha-trehalose glucohydrolase</fullName>
    </alternativeName>
</protein>
<accession>A0A1R1PWW2</accession>
<dbReference type="InterPro" id="IPR001661">
    <property type="entry name" value="Glyco_hydro_37"/>
</dbReference>
<dbReference type="InterPro" id="IPR018232">
    <property type="entry name" value="Glyco_hydro_37_CS"/>
</dbReference>
<reference evidence="8" key="1">
    <citation type="submission" date="2017-01" db="EMBL/GenBank/DDBJ databases">
        <authorList>
            <person name="Wang Y."/>
            <person name="White M."/>
            <person name="Kvist S."/>
            <person name="Moncalvo J.-M."/>
        </authorList>
    </citation>
    <scope>NUCLEOTIDE SEQUENCE [LARGE SCALE GENOMIC DNA]</scope>
    <source>
        <strain evidence="8">COL-18-3</strain>
    </source>
</reference>
<dbReference type="PANTHER" id="PTHR23403">
    <property type="entry name" value="TREHALASE"/>
    <property type="match status" value="1"/>
</dbReference>
<dbReference type="Pfam" id="PF07492">
    <property type="entry name" value="Trehalase_Ca-bi"/>
    <property type="match status" value="1"/>
</dbReference>
<dbReference type="EC" id="3.2.1.28" evidence="5"/>
<evidence type="ECO:0000256" key="3">
    <source>
        <dbReference type="ARBA" id="ARBA00022801"/>
    </source>
</evidence>
<proteinExistence type="inferred from homology"/>
<comment type="catalytic activity">
    <reaction evidence="1 5">
        <text>alpha,alpha-trehalose + H2O = alpha-D-glucose + beta-D-glucose</text>
        <dbReference type="Rhea" id="RHEA:32675"/>
        <dbReference type="ChEBI" id="CHEBI:15377"/>
        <dbReference type="ChEBI" id="CHEBI:15903"/>
        <dbReference type="ChEBI" id="CHEBI:16551"/>
        <dbReference type="ChEBI" id="CHEBI:17925"/>
        <dbReference type="EC" id="3.2.1.28"/>
    </reaction>
</comment>
<feature type="domain" description="Neutral trehalase Ca2+ binding" evidence="6">
    <location>
        <begin position="68"/>
        <end position="94"/>
    </location>
</feature>
<dbReference type="EMBL" id="LSSK01000076">
    <property type="protein sequence ID" value="OMH85485.1"/>
    <property type="molecule type" value="Genomic_DNA"/>
</dbReference>
<evidence type="ECO:0000259" key="6">
    <source>
        <dbReference type="Pfam" id="PF07492"/>
    </source>
</evidence>